<dbReference type="EMBL" id="VOHS01000088">
    <property type="protein sequence ID" value="TWV89593.1"/>
    <property type="molecule type" value="Genomic_DNA"/>
</dbReference>
<dbReference type="PANTHER" id="PTHR30572">
    <property type="entry name" value="MEMBRANE COMPONENT OF TRANSPORTER-RELATED"/>
    <property type="match status" value="1"/>
</dbReference>
<dbReference type="GO" id="GO:0005886">
    <property type="term" value="C:plasma membrane"/>
    <property type="evidence" value="ECO:0007669"/>
    <property type="project" value="UniProtKB-SubCell"/>
</dbReference>
<evidence type="ECO:0000256" key="2">
    <source>
        <dbReference type="ARBA" id="ARBA00022475"/>
    </source>
</evidence>
<proteinExistence type="predicted"/>
<keyword evidence="4 6" id="KW-1133">Transmembrane helix</keyword>
<name>A0A5C6LKX7_9BACT</name>
<dbReference type="PANTHER" id="PTHR30572:SF18">
    <property type="entry name" value="ABC-TYPE MACROLIDE FAMILY EXPORT SYSTEM PERMEASE COMPONENT 2"/>
    <property type="match status" value="1"/>
</dbReference>
<dbReference type="GO" id="GO:0022857">
    <property type="term" value="F:transmembrane transporter activity"/>
    <property type="evidence" value="ECO:0007669"/>
    <property type="project" value="TreeGrafter"/>
</dbReference>
<dbReference type="Pfam" id="PF02687">
    <property type="entry name" value="FtsX"/>
    <property type="match status" value="1"/>
</dbReference>
<feature type="domain" description="ABC3 transporter permease C-terminal" evidence="7">
    <location>
        <begin position="26"/>
        <end position="122"/>
    </location>
</feature>
<dbReference type="AlphaFoldDB" id="A0A5C6LKX7"/>
<sequence length="133" mass="14643">MYSRKKSGCFIQIFLRIGHVNILSGIIGTDSFTLEKRSKEISIRKVLGATGSNIVWLFSRSYLVFVLLAAGLAVPVGWWIMNNWLQGFAYHVNIGVDVFLIALGAVLPITLLSVIFITVKVSLSNPAMSLKAE</sequence>
<keyword evidence="3 6" id="KW-0812">Transmembrane</keyword>
<evidence type="ECO:0000259" key="7">
    <source>
        <dbReference type="Pfam" id="PF02687"/>
    </source>
</evidence>
<reference evidence="8 9" key="1">
    <citation type="submission" date="2019-08" db="EMBL/GenBank/DDBJ databases">
        <title>Whole genome sequencing of chitin degrading bacteria Chitinophaga pinensis YS16.</title>
        <authorList>
            <person name="Singh R.P."/>
            <person name="Manchanda G."/>
            <person name="Maurya I.K."/>
            <person name="Joshi N.K."/>
            <person name="Srivastava A.K."/>
        </authorList>
    </citation>
    <scope>NUCLEOTIDE SEQUENCE [LARGE SCALE GENOMIC DNA]</scope>
    <source>
        <strain evidence="8 9">YS-16</strain>
    </source>
</reference>
<dbReference type="Proteomes" id="UP000318815">
    <property type="component" value="Unassembled WGS sequence"/>
</dbReference>
<evidence type="ECO:0000256" key="3">
    <source>
        <dbReference type="ARBA" id="ARBA00022692"/>
    </source>
</evidence>
<evidence type="ECO:0000313" key="9">
    <source>
        <dbReference type="Proteomes" id="UP000318815"/>
    </source>
</evidence>
<feature type="transmembrane region" description="Helical" evidence="6">
    <location>
        <begin position="101"/>
        <end position="123"/>
    </location>
</feature>
<feature type="transmembrane region" description="Helical" evidence="6">
    <location>
        <begin position="62"/>
        <end position="81"/>
    </location>
</feature>
<comment type="subcellular location">
    <subcellularLocation>
        <location evidence="1">Cell membrane</location>
        <topology evidence="1">Multi-pass membrane protein</topology>
    </subcellularLocation>
</comment>
<evidence type="ECO:0000256" key="5">
    <source>
        <dbReference type="ARBA" id="ARBA00023136"/>
    </source>
</evidence>
<evidence type="ECO:0000256" key="6">
    <source>
        <dbReference type="SAM" id="Phobius"/>
    </source>
</evidence>
<comment type="caution">
    <text evidence="8">The sequence shown here is derived from an EMBL/GenBank/DDBJ whole genome shotgun (WGS) entry which is preliminary data.</text>
</comment>
<dbReference type="InterPro" id="IPR003838">
    <property type="entry name" value="ABC3_permease_C"/>
</dbReference>
<evidence type="ECO:0000256" key="4">
    <source>
        <dbReference type="ARBA" id="ARBA00022989"/>
    </source>
</evidence>
<keyword evidence="9" id="KW-1185">Reference proteome</keyword>
<organism evidence="8 9">
    <name type="scientific">Chitinophaga pinensis</name>
    <dbReference type="NCBI Taxonomy" id="79329"/>
    <lineage>
        <taxon>Bacteria</taxon>
        <taxon>Pseudomonadati</taxon>
        <taxon>Bacteroidota</taxon>
        <taxon>Chitinophagia</taxon>
        <taxon>Chitinophagales</taxon>
        <taxon>Chitinophagaceae</taxon>
        <taxon>Chitinophaga</taxon>
    </lineage>
</organism>
<dbReference type="InterPro" id="IPR050250">
    <property type="entry name" value="Macrolide_Exporter_MacB"/>
</dbReference>
<evidence type="ECO:0000313" key="8">
    <source>
        <dbReference type="EMBL" id="TWV89593.1"/>
    </source>
</evidence>
<keyword evidence="2" id="KW-1003">Cell membrane</keyword>
<dbReference type="OrthoDB" id="1451596at2"/>
<keyword evidence="5 6" id="KW-0472">Membrane</keyword>
<accession>A0A5C6LKX7</accession>
<evidence type="ECO:0000256" key="1">
    <source>
        <dbReference type="ARBA" id="ARBA00004651"/>
    </source>
</evidence>
<protein>
    <submittedName>
        <fullName evidence="8">FtsX-like permease family protein</fullName>
    </submittedName>
</protein>
<gene>
    <name evidence="8" type="ORF">FEF09_29875</name>
</gene>